<dbReference type="Proteomes" id="UP000199701">
    <property type="component" value="Unassembled WGS sequence"/>
</dbReference>
<dbReference type="CDD" id="cd00093">
    <property type="entry name" value="HTH_XRE"/>
    <property type="match status" value="1"/>
</dbReference>
<dbReference type="STRING" id="99656.SAMN05421659_11447"/>
<accession>A0A1I0RF23</accession>
<organism evidence="2 3">
    <name type="scientific">[Clostridium] fimetarium</name>
    <dbReference type="NCBI Taxonomy" id="99656"/>
    <lineage>
        <taxon>Bacteria</taxon>
        <taxon>Bacillati</taxon>
        <taxon>Bacillota</taxon>
        <taxon>Clostridia</taxon>
        <taxon>Lachnospirales</taxon>
        <taxon>Lachnospiraceae</taxon>
    </lineage>
</organism>
<dbReference type="Gene3D" id="1.10.260.40">
    <property type="entry name" value="lambda repressor-like DNA-binding domains"/>
    <property type="match status" value="1"/>
</dbReference>
<sequence length="88" mass="10268">MKIVNERIKELRQYKGISEEDMAIALDIEIKVYRTFEDSRELTITELCTVADILDVSTEYLLGRVDIPHPVITDENLDQIKEMLKSLR</sequence>
<keyword evidence="3" id="KW-1185">Reference proteome</keyword>
<dbReference type="EMBL" id="FOJI01000014">
    <property type="protein sequence ID" value="SEW38830.1"/>
    <property type="molecule type" value="Genomic_DNA"/>
</dbReference>
<dbReference type="InterPro" id="IPR010982">
    <property type="entry name" value="Lambda_DNA-bd_dom_sf"/>
</dbReference>
<evidence type="ECO:0000259" key="1">
    <source>
        <dbReference type="PROSITE" id="PS50943"/>
    </source>
</evidence>
<gene>
    <name evidence="2" type="ORF">SAMN05421659_11447</name>
</gene>
<reference evidence="2 3" key="1">
    <citation type="submission" date="2016-10" db="EMBL/GenBank/DDBJ databases">
        <authorList>
            <person name="de Groot N.N."/>
        </authorList>
    </citation>
    <scope>NUCLEOTIDE SEQUENCE [LARGE SCALE GENOMIC DNA]</scope>
    <source>
        <strain evidence="2 3">DSM 9179</strain>
    </source>
</reference>
<dbReference type="InterPro" id="IPR001387">
    <property type="entry name" value="Cro/C1-type_HTH"/>
</dbReference>
<evidence type="ECO:0000313" key="2">
    <source>
        <dbReference type="EMBL" id="SEW38830.1"/>
    </source>
</evidence>
<proteinExistence type="predicted"/>
<dbReference type="GO" id="GO:0003677">
    <property type="term" value="F:DNA binding"/>
    <property type="evidence" value="ECO:0007669"/>
    <property type="project" value="InterPro"/>
</dbReference>
<dbReference type="SUPFAM" id="SSF47413">
    <property type="entry name" value="lambda repressor-like DNA-binding domains"/>
    <property type="match status" value="1"/>
</dbReference>
<dbReference type="AlphaFoldDB" id="A0A1I0RF23"/>
<name>A0A1I0RF23_9FIRM</name>
<feature type="domain" description="HTH cro/C1-type" evidence="1">
    <location>
        <begin position="8"/>
        <end position="61"/>
    </location>
</feature>
<dbReference type="OrthoDB" id="2064916at2"/>
<dbReference type="PROSITE" id="PS50943">
    <property type="entry name" value="HTH_CROC1"/>
    <property type="match status" value="1"/>
</dbReference>
<dbReference type="RefSeq" id="WP_092455895.1">
    <property type="nucleotide sequence ID" value="NZ_FOJI01000014.1"/>
</dbReference>
<evidence type="ECO:0000313" key="3">
    <source>
        <dbReference type="Proteomes" id="UP000199701"/>
    </source>
</evidence>
<protein>
    <recommendedName>
        <fullName evidence="1">HTH cro/C1-type domain-containing protein</fullName>
    </recommendedName>
</protein>